<dbReference type="RefSeq" id="WP_377962035.1">
    <property type="nucleotide sequence ID" value="NZ_JBHZOL010000023.1"/>
</dbReference>
<keyword evidence="6" id="KW-0902">Two-component regulatory system</keyword>
<dbReference type="SMART" id="SM00388">
    <property type="entry name" value="HisKA"/>
    <property type="match status" value="1"/>
</dbReference>
<accession>A0ABW6IBC2</accession>
<dbReference type="EMBL" id="JBHZOL010000023">
    <property type="protein sequence ID" value="MFE4105456.1"/>
    <property type="molecule type" value="Genomic_DNA"/>
</dbReference>
<proteinExistence type="predicted"/>
<dbReference type="Gene3D" id="3.30.450.20">
    <property type="entry name" value="PAS domain"/>
    <property type="match status" value="1"/>
</dbReference>
<keyword evidence="8" id="KW-0812">Transmembrane</keyword>
<keyword evidence="10" id="KW-0067">ATP-binding</keyword>
<evidence type="ECO:0000256" key="2">
    <source>
        <dbReference type="ARBA" id="ARBA00012438"/>
    </source>
</evidence>
<dbReference type="Pfam" id="PF02518">
    <property type="entry name" value="HATPase_c"/>
    <property type="match status" value="1"/>
</dbReference>
<dbReference type="InterPro" id="IPR036890">
    <property type="entry name" value="HATPase_C_sf"/>
</dbReference>
<evidence type="ECO:0000313" key="10">
    <source>
        <dbReference type="EMBL" id="MFE4105456.1"/>
    </source>
</evidence>
<feature type="domain" description="Histidine kinase" evidence="9">
    <location>
        <begin position="398"/>
        <end position="638"/>
    </location>
</feature>
<dbReference type="InterPro" id="IPR005467">
    <property type="entry name" value="His_kinase_dom"/>
</dbReference>
<feature type="region of interest" description="Disordered" evidence="7">
    <location>
        <begin position="645"/>
        <end position="668"/>
    </location>
</feature>
<protein>
    <recommendedName>
        <fullName evidence="2">histidine kinase</fullName>
        <ecNumber evidence="2">2.7.13.3</ecNumber>
    </recommendedName>
</protein>
<keyword evidence="3" id="KW-0597">Phosphoprotein</keyword>
<dbReference type="PRINTS" id="PR00344">
    <property type="entry name" value="BCTRLSENSOR"/>
</dbReference>
<reference evidence="10 11" key="1">
    <citation type="submission" date="2024-10" db="EMBL/GenBank/DDBJ databases">
        <authorList>
            <person name="Ratan Roy A."/>
            <person name="Morales Sandoval P.H."/>
            <person name="De Los Santos Villalobos S."/>
            <person name="Chakraborty S."/>
            <person name="Mukherjee J."/>
        </authorList>
    </citation>
    <scope>NUCLEOTIDE SEQUENCE [LARGE SCALE GENOMIC DNA]</scope>
    <source>
        <strain evidence="10 11">S1</strain>
    </source>
</reference>
<evidence type="ECO:0000256" key="5">
    <source>
        <dbReference type="ARBA" id="ARBA00022777"/>
    </source>
</evidence>
<keyword evidence="4" id="KW-0808">Transferase</keyword>
<dbReference type="InterPro" id="IPR004358">
    <property type="entry name" value="Sig_transdc_His_kin-like_C"/>
</dbReference>
<evidence type="ECO:0000256" key="7">
    <source>
        <dbReference type="SAM" id="MobiDB-lite"/>
    </source>
</evidence>
<sequence>MYPRPASFRRILLFQILLLSVPILLVGQYITLRKARTSLLETARQNLISSAMRKSDTLALGLASLRSSVLTLTQTTVLQTGNVAEAQRALAALDRRLPFWVDCVQLWPAQGNAAVVDTCEPLPPAAALPVWPAVATADSANDFSLTALPTVDQPTEASVNPAYLTVRMAAPVYTPAGQLRYTLRLQARLSQRQNAAPRSLVGYTVIVDDSGRILMHPDAQQRGQNIDQVRDAERLNSIVGNVQAGNSEALHLFNFDPASDEWIAGYSGLEVEVAPGDRRLWTVLAVTPLDHSLQALRDIRQILLVLTLGLLFANALLALYVARRLSLPIEHLSCHAQQIQDHSQIRETPQDFKIRELDHLSQVLTCMMKRLEERAQELHHAWQDAQLANQLKSEFLANTSHELRTPLNAIIGCIRLVRDGCCDDRAEELEFLERADQAAIHLLKIINDILDIAKIESGTLTLSLEPVELGAILKEALALQTLQIEQKGLSLIAPTLSQPIWIKGDRNKLKQVLLNILYNAVKFTEEGTITLQVDFIAAAAIALDSASPPAEMAVEEADPTHVRIRVQDTGIGIDPNNQKKLFRPFVMVDGSTTRRFEGTGLGLAISKNLVELMNGQITLVSAGVGKGTTVQIILPLLVEPDAAHPLKNSQPSATQTVEATTVGSYPPL</sequence>
<dbReference type="InterPro" id="IPR050736">
    <property type="entry name" value="Sensor_HK_Regulatory"/>
</dbReference>
<name>A0ABW6IBC2_9CYAN</name>
<feature type="transmembrane region" description="Helical" evidence="8">
    <location>
        <begin position="302"/>
        <end position="322"/>
    </location>
</feature>
<dbReference type="SUPFAM" id="SSF47384">
    <property type="entry name" value="Homodimeric domain of signal transducing histidine kinase"/>
    <property type="match status" value="1"/>
</dbReference>
<dbReference type="Gene3D" id="3.30.565.10">
    <property type="entry name" value="Histidine kinase-like ATPase, C-terminal domain"/>
    <property type="match status" value="1"/>
</dbReference>
<dbReference type="SUPFAM" id="SSF55874">
    <property type="entry name" value="ATPase domain of HSP90 chaperone/DNA topoisomerase II/histidine kinase"/>
    <property type="match status" value="1"/>
</dbReference>
<dbReference type="Proteomes" id="UP001600165">
    <property type="component" value="Unassembled WGS sequence"/>
</dbReference>
<evidence type="ECO:0000256" key="4">
    <source>
        <dbReference type="ARBA" id="ARBA00022679"/>
    </source>
</evidence>
<dbReference type="InterPro" id="IPR003661">
    <property type="entry name" value="HisK_dim/P_dom"/>
</dbReference>
<keyword evidence="8" id="KW-1133">Transmembrane helix</keyword>
<dbReference type="CDD" id="cd00082">
    <property type="entry name" value="HisKA"/>
    <property type="match status" value="1"/>
</dbReference>
<dbReference type="Gene3D" id="1.10.287.130">
    <property type="match status" value="1"/>
</dbReference>
<keyword evidence="5" id="KW-0418">Kinase</keyword>
<dbReference type="PROSITE" id="PS50109">
    <property type="entry name" value="HIS_KIN"/>
    <property type="match status" value="1"/>
</dbReference>
<evidence type="ECO:0000256" key="6">
    <source>
        <dbReference type="ARBA" id="ARBA00023012"/>
    </source>
</evidence>
<dbReference type="CDD" id="cd16922">
    <property type="entry name" value="HATPase_EvgS-ArcB-TorS-like"/>
    <property type="match status" value="1"/>
</dbReference>
<dbReference type="GO" id="GO:0005524">
    <property type="term" value="F:ATP binding"/>
    <property type="evidence" value="ECO:0007669"/>
    <property type="project" value="UniProtKB-KW"/>
</dbReference>
<dbReference type="PANTHER" id="PTHR43711">
    <property type="entry name" value="TWO-COMPONENT HISTIDINE KINASE"/>
    <property type="match status" value="1"/>
</dbReference>
<evidence type="ECO:0000313" key="11">
    <source>
        <dbReference type="Proteomes" id="UP001600165"/>
    </source>
</evidence>
<comment type="caution">
    <text evidence="10">The sequence shown here is derived from an EMBL/GenBank/DDBJ whole genome shotgun (WGS) entry which is preliminary data.</text>
</comment>
<gene>
    <name evidence="10" type="ORF">ACFVKH_04135</name>
</gene>
<evidence type="ECO:0000256" key="1">
    <source>
        <dbReference type="ARBA" id="ARBA00000085"/>
    </source>
</evidence>
<dbReference type="InterPro" id="IPR036097">
    <property type="entry name" value="HisK_dim/P_sf"/>
</dbReference>
<comment type="catalytic activity">
    <reaction evidence="1">
        <text>ATP + protein L-histidine = ADP + protein N-phospho-L-histidine.</text>
        <dbReference type="EC" id="2.7.13.3"/>
    </reaction>
</comment>
<keyword evidence="8" id="KW-0472">Membrane</keyword>
<dbReference type="PANTHER" id="PTHR43711:SF26">
    <property type="entry name" value="SENSOR HISTIDINE KINASE RCSC"/>
    <property type="match status" value="1"/>
</dbReference>
<feature type="transmembrane region" description="Helical" evidence="8">
    <location>
        <begin position="12"/>
        <end position="32"/>
    </location>
</feature>
<dbReference type="InterPro" id="IPR003594">
    <property type="entry name" value="HATPase_dom"/>
</dbReference>
<evidence type="ECO:0000256" key="3">
    <source>
        <dbReference type="ARBA" id="ARBA00022553"/>
    </source>
</evidence>
<evidence type="ECO:0000259" key="9">
    <source>
        <dbReference type="PROSITE" id="PS50109"/>
    </source>
</evidence>
<dbReference type="EC" id="2.7.13.3" evidence="2"/>
<evidence type="ECO:0000256" key="8">
    <source>
        <dbReference type="SAM" id="Phobius"/>
    </source>
</evidence>
<organism evidence="10 11">
    <name type="scientific">Almyronema epifaneia S1</name>
    <dbReference type="NCBI Taxonomy" id="2991925"/>
    <lineage>
        <taxon>Bacteria</taxon>
        <taxon>Bacillati</taxon>
        <taxon>Cyanobacteriota</taxon>
        <taxon>Cyanophyceae</taxon>
        <taxon>Nodosilineales</taxon>
        <taxon>Nodosilineaceae</taxon>
        <taxon>Almyronema</taxon>
        <taxon>Almyronema epifaneia</taxon>
    </lineage>
</organism>
<keyword evidence="10" id="KW-0547">Nucleotide-binding</keyword>
<feature type="compositionally biased region" description="Polar residues" evidence="7">
    <location>
        <begin position="647"/>
        <end position="668"/>
    </location>
</feature>
<keyword evidence="11" id="KW-1185">Reference proteome</keyword>
<dbReference type="SMART" id="SM00387">
    <property type="entry name" value="HATPase_c"/>
    <property type="match status" value="1"/>
</dbReference>
<dbReference type="Pfam" id="PF00512">
    <property type="entry name" value="HisKA"/>
    <property type="match status" value="1"/>
</dbReference>